<evidence type="ECO:0000313" key="2">
    <source>
        <dbReference type="Proteomes" id="UP000249661"/>
    </source>
</evidence>
<evidence type="ECO:0000313" key="1">
    <source>
        <dbReference type="EMBL" id="RAH75610.1"/>
    </source>
</evidence>
<organism evidence="1 2">
    <name type="scientific">Aspergillus aculeatinus CBS 121060</name>
    <dbReference type="NCBI Taxonomy" id="1448322"/>
    <lineage>
        <taxon>Eukaryota</taxon>
        <taxon>Fungi</taxon>
        <taxon>Dikarya</taxon>
        <taxon>Ascomycota</taxon>
        <taxon>Pezizomycotina</taxon>
        <taxon>Eurotiomycetes</taxon>
        <taxon>Eurotiomycetidae</taxon>
        <taxon>Eurotiales</taxon>
        <taxon>Aspergillaceae</taxon>
        <taxon>Aspergillus</taxon>
        <taxon>Aspergillus subgen. Circumdati</taxon>
    </lineage>
</organism>
<dbReference type="EMBL" id="KZ824933">
    <property type="protein sequence ID" value="RAH75610.1"/>
    <property type="molecule type" value="Genomic_DNA"/>
</dbReference>
<sequence>MLDLLHLGLLAMPSPHLLVLLPLPNGSTTYNLELLLTRIHSPLAHLPSHHAWPKQAFHPPINNSIDDHLP</sequence>
<protein>
    <submittedName>
        <fullName evidence="1">Uncharacterized protein</fullName>
    </submittedName>
</protein>
<gene>
    <name evidence="1" type="ORF">BO66DRAFT_387472</name>
</gene>
<accession>A0ACD1HQ58</accession>
<proteinExistence type="predicted"/>
<reference evidence="1" key="1">
    <citation type="submission" date="2018-02" db="EMBL/GenBank/DDBJ databases">
        <title>The genomes of Aspergillus section Nigri reveals drivers in fungal speciation.</title>
        <authorList>
            <consortium name="DOE Joint Genome Institute"/>
            <person name="Vesth T.C."/>
            <person name="Nybo J."/>
            <person name="Theobald S."/>
            <person name="Brandl J."/>
            <person name="Frisvad J.C."/>
            <person name="Nielsen K.F."/>
            <person name="Lyhne E.K."/>
            <person name="Kogle M.E."/>
            <person name="Kuo A."/>
            <person name="Riley R."/>
            <person name="Clum A."/>
            <person name="Nolan M."/>
            <person name="Lipzen A."/>
            <person name="Salamov A."/>
            <person name="Henrissat B."/>
            <person name="Wiebenga A."/>
            <person name="De vries R.P."/>
            <person name="Grigoriev I.V."/>
            <person name="Mortensen U.H."/>
            <person name="Andersen M.R."/>
            <person name="Baker S.E."/>
        </authorList>
    </citation>
    <scope>NUCLEOTIDE SEQUENCE</scope>
    <source>
        <strain evidence="1">CBS 121060</strain>
    </source>
</reference>
<keyword evidence="2" id="KW-1185">Reference proteome</keyword>
<dbReference type="Proteomes" id="UP000249661">
    <property type="component" value="Unassembled WGS sequence"/>
</dbReference>
<name>A0ACD1HQ58_9EURO</name>